<name>A0ABY3VVB7_9MYCO</name>
<dbReference type="PRINTS" id="PR00081">
    <property type="entry name" value="GDHRDH"/>
</dbReference>
<dbReference type="Pfam" id="PF13561">
    <property type="entry name" value="adh_short_C2"/>
    <property type="match status" value="1"/>
</dbReference>
<proteinExistence type="inferred from homology"/>
<dbReference type="InterPro" id="IPR036291">
    <property type="entry name" value="NAD(P)-bd_dom_sf"/>
</dbReference>
<protein>
    <submittedName>
        <fullName evidence="3">SDR family oxidoreductase</fullName>
    </submittedName>
</protein>
<gene>
    <name evidence="3" type="ORF">MKK62_09450</name>
</gene>
<keyword evidence="4" id="KW-1185">Reference proteome</keyword>
<dbReference type="RefSeq" id="WP_240263191.1">
    <property type="nucleotide sequence ID" value="NZ_CP092488.2"/>
</dbReference>
<dbReference type="EMBL" id="CP092488">
    <property type="protein sequence ID" value="UMB71440.1"/>
    <property type="molecule type" value="Genomic_DNA"/>
</dbReference>
<dbReference type="PANTHER" id="PTHR43477">
    <property type="entry name" value="DIHYDROANTICAPSIN 7-DEHYDROGENASE"/>
    <property type="match status" value="1"/>
</dbReference>
<dbReference type="InterPro" id="IPR051122">
    <property type="entry name" value="SDR_DHRS6-like"/>
</dbReference>
<dbReference type="Pfam" id="PF00106">
    <property type="entry name" value="adh_short"/>
    <property type="match status" value="1"/>
</dbReference>
<dbReference type="PANTHER" id="PTHR43477:SF1">
    <property type="entry name" value="DIHYDROANTICAPSIN 7-DEHYDROGENASE"/>
    <property type="match status" value="1"/>
</dbReference>
<evidence type="ECO:0000256" key="1">
    <source>
        <dbReference type="ARBA" id="ARBA00006484"/>
    </source>
</evidence>
<comment type="similarity">
    <text evidence="1">Belongs to the short-chain dehydrogenases/reductases (SDR) family.</text>
</comment>
<evidence type="ECO:0000313" key="4">
    <source>
        <dbReference type="Proteomes" id="UP001055336"/>
    </source>
</evidence>
<keyword evidence="2" id="KW-0560">Oxidoreductase</keyword>
<reference evidence="3" key="1">
    <citation type="submission" date="2022-08" db="EMBL/GenBank/DDBJ databases">
        <title>Whole genome sequencing of non-tuberculosis mycobacteria type-strains.</title>
        <authorList>
            <person name="Igarashi Y."/>
            <person name="Osugi A."/>
            <person name="Mitarai S."/>
        </authorList>
    </citation>
    <scope>NUCLEOTIDE SEQUENCE</scope>
    <source>
        <strain evidence="3">DSM 45127</strain>
    </source>
</reference>
<dbReference type="InterPro" id="IPR002347">
    <property type="entry name" value="SDR_fam"/>
</dbReference>
<accession>A0ABY3VVB7</accession>
<dbReference type="Gene3D" id="3.40.50.720">
    <property type="entry name" value="NAD(P)-binding Rossmann-like Domain"/>
    <property type="match status" value="1"/>
</dbReference>
<organism evidence="3 4">
    <name type="scientific">Mycobacterium paraterrae</name>
    <dbReference type="NCBI Taxonomy" id="577492"/>
    <lineage>
        <taxon>Bacteria</taxon>
        <taxon>Bacillati</taxon>
        <taxon>Actinomycetota</taxon>
        <taxon>Actinomycetes</taxon>
        <taxon>Mycobacteriales</taxon>
        <taxon>Mycobacteriaceae</taxon>
        <taxon>Mycobacterium</taxon>
    </lineage>
</organism>
<evidence type="ECO:0000256" key="2">
    <source>
        <dbReference type="ARBA" id="ARBA00023002"/>
    </source>
</evidence>
<dbReference type="SUPFAM" id="SSF51735">
    <property type="entry name" value="NAD(P)-binding Rossmann-fold domains"/>
    <property type="match status" value="1"/>
</dbReference>
<dbReference type="Proteomes" id="UP001055336">
    <property type="component" value="Chromosome"/>
</dbReference>
<sequence length="281" mass="30070">MKDALGYEGKHVVVTGAASGMGEAAAQILVDLGARVTALDIKPASVQAARSLQIDLRDRANIEEVAASIDGPVDGLFSCAGLPGPPFSELDTMLVNFVGARHLAEQLVPKMPKGSAISVISSSAAIGWQDHIGVITQLLETDGFDAAVDWLQANEKTWSWSGYAYSKYVIDAWVGWWYPVLARDGIRVNCINPGPTETAMMPAFQDFAGKELVDQSVGPVGRYSTPEEQAWPLVCLCSPRLSYVGGSILWTDGGWNGAMTMGRHQAQWADHPEDAIPAKNG</sequence>
<evidence type="ECO:0000313" key="3">
    <source>
        <dbReference type="EMBL" id="UMB71440.1"/>
    </source>
</evidence>